<sequence length="701" mass="71145">MTTPTPAHALLTRLARSASGAAAPDSPAPPSEEDITSDPRPDPTPAHVARQATELGLAPVLIQDAEGDVDLDLVLVPRPTPAPAPDADAAPAGPAAAPAADPVADPAFDADADAAPVDPAASPVADPALDPAPIPGRAPDVDVSPDADESFERDVIPTPGQEPDFAPDVTPIPAADADPDFDPDDTGSLGRTVTALFGAPRAPRTVPSGEGEPEAAGSEPYEDAGDGPAGEPRLAVDERALPSDGDEDAGPREPGGSAEAAPVRNEPAREREAAAREADVAVRPETRSDTAEPERRGGREGDAAGSAAPAPRESETRDGGAVPVRPERGREGAAREGDSAGERSNIGGGGVPVRERAVREGDLRGPREARRGGAPRRGPADPVRGVMHRHEVLIAGAVDEWEIAAGLEAHGVTDGAARRLRHRDVFGLAEELYARVPRAPQRPVPVERERERSLPGWRTGAAQAVPGVVCALAAATAHTVGALLMAFVAVALWAAVRLGPLRADRGAGTALWTYGLLGFALYGPQARTALAGHGAFDATANTATFTALTVSLLPAAYGAHWFAVRARAQLAPSHGLADFADAVRPRLAAALAAYALALTVLLNAATALTGSAPLAGPAALGLLLFSARLLTVHGFPGPAATGLATACAAEALTLAAAPLHLGPGGATAEAVICGAAALALTAQAFRLLPRASAHRPPPRHP</sequence>
<feature type="transmembrane region" description="Helical" evidence="2">
    <location>
        <begin position="471"/>
        <end position="494"/>
    </location>
</feature>
<reference evidence="3 4" key="1">
    <citation type="submission" date="2016-10" db="EMBL/GenBank/DDBJ databases">
        <authorList>
            <person name="de Groot N.N."/>
        </authorList>
    </citation>
    <scope>NUCLEOTIDE SEQUENCE [LARGE SCALE GENOMIC DNA]</scope>
    <source>
        <strain evidence="3 4">CGMCC 4.3510</strain>
    </source>
</reference>
<feature type="transmembrane region" description="Helical" evidence="2">
    <location>
        <begin position="506"/>
        <end position="523"/>
    </location>
</feature>
<dbReference type="Proteomes" id="UP000199323">
    <property type="component" value="Unassembled WGS sequence"/>
</dbReference>
<dbReference type="STRING" id="380248.SAMN05216251_12616"/>
<evidence type="ECO:0000256" key="1">
    <source>
        <dbReference type="SAM" id="MobiDB-lite"/>
    </source>
</evidence>
<evidence type="ECO:0000313" key="3">
    <source>
        <dbReference type="EMBL" id="SFF72588.1"/>
    </source>
</evidence>
<dbReference type="RefSeq" id="WP_143120681.1">
    <property type="nucleotide sequence ID" value="NZ_FONG01000026.1"/>
</dbReference>
<proteinExistence type="predicted"/>
<keyword evidence="2" id="KW-0472">Membrane</keyword>
<feature type="compositionally biased region" description="Basic and acidic residues" evidence="1">
    <location>
        <begin position="325"/>
        <end position="341"/>
    </location>
</feature>
<feature type="transmembrane region" description="Helical" evidence="2">
    <location>
        <begin position="543"/>
        <end position="566"/>
    </location>
</feature>
<feature type="compositionally biased region" description="Basic and acidic residues" evidence="1">
    <location>
        <begin position="266"/>
        <end position="302"/>
    </location>
</feature>
<evidence type="ECO:0000313" key="4">
    <source>
        <dbReference type="Proteomes" id="UP000199323"/>
    </source>
</evidence>
<organism evidence="3 4">
    <name type="scientific">Actinacidiphila alni</name>
    <dbReference type="NCBI Taxonomy" id="380248"/>
    <lineage>
        <taxon>Bacteria</taxon>
        <taxon>Bacillati</taxon>
        <taxon>Actinomycetota</taxon>
        <taxon>Actinomycetes</taxon>
        <taxon>Kitasatosporales</taxon>
        <taxon>Streptomycetaceae</taxon>
        <taxon>Actinacidiphila</taxon>
    </lineage>
</organism>
<evidence type="ECO:0000256" key="2">
    <source>
        <dbReference type="SAM" id="Phobius"/>
    </source>
</evidence>
<keyword evidence="2" id="KW-0812">Transmembrane</keyword>
<feature type="compositionally biased region" description="Low complexity" evidence="1">
    <location>
        <begin position="85"/>
        <end position="129"/>
    </location>
</feature>
<accession>A0A1I2L215</accession>
<feature type="compositionally biased region" description="Basic and acidic residues" evidence="1">
    <location>
        <begin position="353"/>
        <end position="371"/>
    </location>
</feature>
<dbReference type="AlphaFoldDB" id="A0A1I2L215"/>
<keyword evidence="2" id="KW-1133">Transmembrane helix</keyword>
<feature type="transmembrane region" description="Helical" evidence="2">
    <location>
        <begin position="587"/>
        <end position="608"/>
    </location>
</feature>
<keyword evidence="4" id="KW-1185">Reference proteome</keyword>
<gene>
    <name evidence="3" type="ORF">SAMN05216251_12616</name>
</gene>
<feature type="compositionally biased region" description="Low complexity" evidence="1">
    <location>
        <begin position="15"/>
        <end position="25"/>
    </location>
</feature>
<dbReference type="OrthoDB" id="4174200at2"/>
<name>A0A1I2L215_9ACTN</name>
<feature type="region of interest" description="Disordered" evidence="1">
    <location>
        <begin position="73"/>
        <end position="383"/>
    </location>
</feature>
<protein>
    <recommendedName>
        <fullName evidence="5">Integral membrane protein</fullName>
    </recommendedName>
</protein>
<feature type="region of interest" description="Disordered" evidence="1">
    <location>
        <begin position="15"/>
        <end position="49"/>
    </location>
</feature>
<feature type="compositionally biased region" description="Low complexity" evidence="1">
    <location>
        <begin position="207"/>
        <end position="219"/>
    </location>
</feature>
<feature type="compositionally biased region" description="Low complexity" evidence="1">
    <location>
        <begin position="166"/>
        <end position="176"/>
    </location>
</feature>
<dbReference type="EMBL" id="FONG01000026">
    <property type="protein sequence ID" value="SFF72588.1"/>
    <property type="molecule type" value="Genomic_DNA"/>
</dbReference>
<evidence type="ECO:0008006" key="5">
    <source>
        <dbReference type="Google" id="ProtNLM"/>
    </source>
</evidence>